<dbReference type="HOGENOM" id="CLU_020529_0_0_14"/>
<feature type="domain" description="Phosphomannose isomerase type I catalytic" evidence="5">
    <location>
        <begin position="3"/>
        <end position="107"/>
    </location>
</feature>
<evidence type="ECO:0000256" key="1">
    <source>
        <dbReference type="ARBA" id="ARBA00022723"/>
    </source>
</evidence>
<dbReference type="SUPFAM" id="SSF51182">
    <property type="entry name" value="RmlC-like cupins"/>
    <property type="match status" value="1"/>
</dbReference>
<evidence type="ECO:0000256" key="3">
    <source>
        <dbReference type="PIRSR" id="PIRSR036894-1"/>
    </source>
</evidence>
<dbReference type="PIRSF" id="PIRSF036894">
    <property type="entry name" value="PMI_Firm_short"/>
    <property type="match status" value="1"/>
</dbReference>
<dbReference type="EMBL" id="CP006934">
    <property type="protein sequence ID" value="AHI53500.1"/>
    <property type="molecule type" value="Genomic_DNA"/>
</dbReference>
<dbReference type="STRING" id="1276257.SSABA_v1c00880"/>
<evidence type="ECO:0000256" key="2">
    <source>
        <dbReference type="ARBA" id="ARBA00022833"/>
    </source>
</evidence>
<keyword evidence="7" id="KW-1185">Reference proteome</keyword>
<dbReference type="eggNOG" id="COG1482">
    <property type="taxonomic scope" value="Bacteria"/>
</dbReference>
<gene>
    <name evidence="6" type="primary">manA</name>
    <name evidence="6" type="ORF">SSABA_v1c00880</name>
</gene>
<feature type="active site" evidence="4">
    <location>
        <position position="190"/>
    </location>
</feature>
<dbReference type="InterPro" id="IPR014710">
    <property type="entry name" value="RmlC-like_jellyroll"/>
</dbReference>
<feature type="binding site" evidence="3">
    <location>
        <position position="96"/>
    </location>
    <ligand>
        <name>Zn(2+)</name>
        <dbReference type="ChEBI" id="CHEBI:29105"/>
    </ligand>
</feature>
<dbReference type="InterPro" id="IPR014628">
    <property type="entry name" value="Man6P_isomerase_Firm_short"/>
</dbReference>
<dbReference type="Proteomes" id="UP000019265">
    <property type="component" value="Chromosome"/>
</dbReference>
<dbReference type="Pfam" id="PF20511">
    <property type="entry name" value="PMI_typeI_cat"/>
    <property type="match status" value="1"/>
</dbReference>
<sequence length="306" mass="34771">MEILKLQPFYSERLWGGQKLKTLGFDIPADKKIGEAWIISAHENGMSYITTPGKYQGLSLKELFTKHTKLFGSGYSEYPLLVKIITANDYLSVQVHPDDNYALKHHQSLGKPESWYVLEAPKNSNLIYGHNAQSLEEFQELVTNQSWDKLLKKEPIQEGDFLYVPPGKVHAITPEVVIYELQRSSDITYRLYDYDRKDNHGNPRELHIQESLDNTKIPDTDHFMTANAQGNVFSSEYFSLSIVEAQNQNSFTCPEQADWLQITVIAGEGLINGVDFKKSQSAITINGIETLEISGTLKLLVSWIKK</sequence>
<evidence type="ECO:0000313" key="6">
    <source>
        <dbReference type="EMBL" id="AHI53500.1"/>
    </source>
</evidence>
<dbReference type="KEGG" id="ssab:SSABA_v1c00880"/>
<dbReference type="GO" id="GO:0008270">
    <property type="term" value="F:zinc ion binding"/>
    <property type="evidence" value="ECO:0007669"/>
    <property type="project" value="InterPro"/>
</dbReference>
<dbReference type="InterPro" id="IPR046457">
    <property type="entry name" value="PMI_typeI_cat"/>
</dbReference>
<dbReference type="OrthoDB" id="9808275at2"/>
<dbReference type="InterPro" id="IPR011051">
    <property type="entry name" value="RmlC_Cupin_sf"/>
</dbReference>
<dbReference type="GO" id="GO:0005975">
    <property type="term" value="P:carbohydrate metabolic process"/>
    <property type="evidence" value="ECO:0007669"/>
    <property type="project" value="InterPro"/>
</dbReference>
<evidence type="ECO:0000313" key="7">
    <source>
        <dbReference type="Proteomes" id="UP000019265"/>
    </source>
</evidence>
<protein>
    <submittedName>
        <fullName evidence="6">Mannose-6-phosphate isomerase</fullName>
    </submittedName>
</protein>
<dbReference type="PATRIC" id="fig|1276257.3.peg.90"/>
<feature type="binding site" evidence="3">
    <location>
        <position position="170"/>
    </location>
    <ligand>
        <name>Zn(2+)</name>
        <dbReference type="ChEBI" id="CHEBI:29105"/>
    </ligand>
</feature>
<name>W6A9D6_9MOLU</name>
<keyword evidence="1 3" id="KW-0479">Metal-binding</keyword>
<feature type="binding site" evidence="3">
    <location>
        <position position="113"/>
    </location>
    <ligand>
        <name>Zn(2+)</name>
        <dbReference type="ChEBI" id="CHEBI:29105"/>
    </ligand>
</feature>
<organism evidence="6 7">
    <name type="scientific">Spiroplasma sabaudiense Ar-1343</name>
    <dbReference type="NCBI Taxonomy" id="1276257"/>
    <lineage>
        <taxon>Bacteria</taxon>
        <taxon>Bacillati</taxon>
        <taxon>Mycoplasmatota</taxon>
        <taxon>Mollicutes</taxon>
        <taxon>Entomoplasmatales</taxon>
        <taxon>Spiroplasmataceae</taxon>
        <taxon>Spiroplasma</taxon>
    </lineage>
</organism>
<proteinExistence type="predicted"/>
<comment type="cofactor">
    <cofactor evidence="3">
        <name>Zn(2+)</name>
        <dbReference type="ChEBI" id="CHEBI:29105"/>
    </cofactor>
    <text evidence="3">Binds 1 zinc ion per subunit.</text>
</comment>
<dbReference type="GO" id="GO:0004476">
    <property type="term" value="F:mannose-6-phosphate isomerase activity"/>
    <property type="evidence" value="ECO:0007669"/>
    <property type="project" value="InterPro"/>
</dbReference>
<dbReference type="RefSeq" id="WP_025250640.1">
    <property type="nucleotide sequence ID" value="NZ_CP006934.1"/>
</dbReference>
<reference evidence="6 7" key="1">
    <citation type="journal article" date="2014" name="Genome Biol. Evol.">
        <title>Molecular evolution of the substrate utilization strategies and putative virulence factors in mosquito-associated Spiroplasma species.</title>
        <authorList>
            <person name="Chang T.H."/>
            <person name="Lo W.S."/>
            <person name="Ku C."/>
            <person name="Chen L.L."/>
            <person name="Kuo C.H."/>
        </authorList>
    </citation>
    <scope>NUCLEOTIDE SEQUENCE [LARGE SCALE GENOMIC DNA]</scope>
    <source>
        <strain evidence="6">Ar-1343</strain>
    </source>
</reference>
<keyword evidence="6" id="KW-0413">Isomerase</keyword>
<evidence type="ECO:0000256" key="4">
    <source>
        <dbReference type="PIRSR" id="PIRSR036894-2"/>
    </source>
</evidence>
<keyword evidence="2 3" id="KW-0862">Zinc</keyword>
<accession>W6A9D6</accession>
<dbReference type="Gene3D" id="2.60.120.10">
    <property type="entry name" value="Jelly Rolls"/>
    <property type="match status" value="2"/>
</dbReference>
<dbReference type="CDD" id="cd07010">
    <property type="entry name" value="cupin_PMI_type_I_N_bac"/>
    <property type="match status" value="1"/>
</dbReference>
<dbReference type="InterPro" id="IPR051804">
    <property type="entry name" value="Carb_Metab_Reg_Kinase/Isom"/>
</dbReference>
<dbReference type="AlphaFoldDB" id="W6A9D6"/>
<dbReference type="PANTHER" id="PTHR42742:SF3">
    <property type="entry name" value="FRUCTOKINASE"/>
    <property type="match status" value="1"/>
</dbReference>
<dbReference type="PANTHER" id="PTHR42742">
    <property type="entry name" value="TRANSCRIPTIONAL REPRESSOR MPRA"/>
    <property type="match status" value="1"/>
</dbReference>
<evidence type="ECO:0000259" key="5">
    <source>
        <dbReference type="Pfam" id="PF20511"/>
    </source>
</evidence>